<evidence type="ECO:0000313" key="3">
    <source>
        <dbReference type="Proteomes" id="UP000266673"/>
    </source>
</evidence>
<dbReference type="EMBL" id="QKWP01001505">
    <property type="protein sequence ID" value="RIB08469.1"/>
    <property type="molecule type" value="Genomic_DNA"/>
</dbReference>
<dbReference type="GO" id="GO:0016787">
    <property type="term" value="F:hydrolase activity"/>
    <property type="evidence" value="ECO:0007669"/>
    <property type="project" value="UniProtKB-KW"/>
</dbReference>
<proteinExistence type="predicted"/>
<accession>A0A397UI60</accession>
<dbReference type="STRING" id="44941.A0A397UI60"/>
<dbReference type="AlphaFoldDB" id="A0A397UI60"/>
<dbReference type="Gene3D" id="3.40.50.1820">
    <property type="entry name" value="alpha/beta hydrolase"/>
    <property type="match status" value="1"/>
</dbReference>
<protein>
    <submittedName>
        <fullName evidence="2">Alpha/Beta hydrolase protein</fullName>
    </submittedName>
</protein>
<feature type="non-terminal residue" evidence="2">
    <location>
        <position position="229"/>
    </location>
</feature>
<dbReference type="SUPFAM" id="SSF53474">
    <property type="entry name" value="alpha/beta-Hydrolases"/>
    <property type="match status" value="1"/>
</dbReference>
<dbReference type="InterPro" id="IPR050471">
    <property type="entry name" value="AB_hydrolase"/>
</dbReference>
<feature type="domain" description="AB hydrolase-1" evidence="1">
    <location>
        <begin position="30"/>
        <end position="137"/>
    </location>
</feature>
<dbReference type="OrthoDB" id="8119704at2759"/>
<reference evidence="2 3" key="1">
    <citation type="submission" date="2018-06" db="EMBL/GenBank/DDBJ databases">
        <title>Comparative genomics reveals the genomic features of Rhizophagus irregularis, R. cerebriforme, R. diaphanum and Gigaspora rosea, and their symbiotic lifestyle signature.</title>
        <authorList>
            <person name="Morin E."/>
            <person name="San Clemente H."/>
            <person name="Chen E.C.H."/>
            <person name="De La Providencia I."/>
            <person name="Hainaut M."/>
            <person name="Kuo A."/>
            <person name="Kohler A."/>
            <person name="Murat C."/>
            <person name="Tang N."/>
            <person name="Roy S."/>
            <person name="Loubradou J."/>
            <person name="Henrissat B."/>
            <person name="Grigoriev I.V."/>
            <person name="Corradi N."/>
            <person name="Roux C."/>
            <person name="Martin F.M."/>
        </authorList>
    </citation>
    <scope>NUCLEOTIDE SEQUENCE [LARGE SCALE GENOMIC DNA]</scope>
    <source>
        <strain evidence="2 3">DAOM 194757</strain>
    </source>
</reference>
<keyword evidence="2" id="KW-0378">Hydrolase</keyword>
<comment type="caution">
    <text evidence="2">The sequence shown here is derived from an EMBL/GenBank/DDBJ whole genome shotgun (WGS) entry which is preliminary data.</text>
</comment>
<keyword evidence="3" id="KW-1185">Reference proteome</keyword>
<dbReference type="InterPro" id="IPR000073">
    <property type="entry name" value="AB_hydrolase_1"/>
</dbReference>
<evidence type="ECO:0000259" key="1">
    <source>
        <dbReference type="Pfam" id="PF00561"/>
    </source>
</evidence>
<gene>
    <name evidence="2" type="ORF">C2G38_2111022</name>
</gene>
<dbReference type="PANTHER" id="PTHR43433:SF5">
    <property type="entry name" value="AB HYDROLASE-1 DOMAIN-CONTAINING PROTEIN"/>
    <property type="match status" value="1"/>
</dbReference>
<dbReference type="PANTHER" id="PTHR43433">
    <property type="entry name" value="HYDROLASE, ALPHA/BETA FOLD FAMILY PROTEIN"/>
    <property type="match status" value="1"/>
</dbReference>
<name>A0A397UI60_9GLOM</name>
<dbReference type="Proteomes" id="UP000266673">
    <property type="component" value="Unassembled WGS sequence"/>
</dbReference>
<organism evidence="2 3">
    <name type="scientific">Gigaspora rosea</name>
    <dbReference type="NCBI Taxonomy" id="44941"/>
    <lineage>
        <taxon>Eukaryota</taxon>
        <taxon>Fungi</taxon>
        <taxon>Fungi incertae sedis</taxon>
        <taxon>Mucoromycota</taxon>
        <taxon>Glomeromycotina</taxon>
        <taxon>Glomeromycetes</taxon>
        <taxon>Diversisporales</taxon>
        <taxon>Gigasporaceae</taxon>
        <taxon>Gigaspora</taxon>
    </lineage>
</organism>
<dbReference type="Pfam" id="PF00561">
    <property type="entry name" value="Abhydrolase_1"/>
    <property type="match status" value="1"/>
</dbReference>
<sequence length="229" mass="25597">MSETCFFEQQDGSKIAYKVLKSANAKNEVPLVMIIGLGSTKEYFFGLDEKLAKNQQVIVFDLRGIGESTVASPNDPMTLELLAQDTIGLIKHLGIKRFNLLGEAMGARIAIYVALALKLQSDLKLEKLIIVNSASKLDANSPVIKAVEKLYQTSSLTVPKTVQEQKDEFLKGGRDPVLAKYFLEHPEKLEKISEIVVNLSPRRPLEILKRQWEANKNCDLTPKLKEIQT</sequence>
<dbReference type="InterPro" id="IPR029058">
    <property type="entry name" value="AB_hydrolase_fold"/>
</dbReference>
<evidence type="ECO:0000313" key="2">
    <source>
        <dbReference type="EMBL" id="RIB08469.1"/>
    </source>
</evidence>